<comment type="caution">
    <text evidence="1">The sequence shown here is derived from an EMBL/GenBank/DDBJ whole genome shotgun (WGS) entry which is preliminary data.</text>
</comment>
<protein>
    <submittedName>
        <fullName evidence="1">Uncharacterized protein</fullName>
    </submittedName>
</protein>
<dbReference type="Proteomes" id="UP001153332">
    <property type="component" value="Unassembled WGS sequence"/>
</dbReference>
<name>A0ACC2J189_9PEZI</name>
<reference evidence="1" key="1">
    <citation type="submission" date="2022-12" db="EMBL/GenBank/DDBJ databases">
        <title>Genome Sequence of Lasiodiplodia mahajangana.</title>
        <authorList>
            <person name="Buettner E."/>
        </authorList>
    </citation>
    <scope>NUCLEOTIDE SEQUENCE</scope>
    <source>
        <strain evidence="1">VT137</strain>
    </source>
</reference>
<sequence>MQRFMDEYTPGWDNVQRRNPLLSPLFEDLRALAASTPTGKLPPALFLCGTNDPNLDDTVLMGLKWQASGSEAIVKIFPGAPHVFNVGELDVAKEAFGYEAEFLLGKM</sequence>
<proteinExistence type="predicted"/>
<keyword evidence="2" id="KW-1185">Reference proteome</keyword>
<evidence type="ECO:0000313" key="2">
    <source>
        <dbReference type="Proteomes" id="UP001153332"/>
    </source>
</evidence>
<organism evidence="1 2">
    <name type="scientific">Lasiodiplodia mahajangana</name>
    <dbReference type="NCBI Taxonomy" id="1108764"/>
    <lineage>
        <taxon>Eukaryota</taxon>
        <taxon>Fungi</taxon>
        <taxon>Dikarya</taxon>
        <taxon>Ascomycota</taxon>
        <taxon>Pezizomycotina</taxon>
        <taxon>Dothideomycetes</taxon>
        <taxon>Dothideomycetes incertae sedis</taxon>
        <taxon>Botryosphaeriales</taxon>
        <taxon>Botryosphaeriaceae</taxon>
        <taxon>Lasiodiplodia</taxon>
    </lineage>
</organism>
<dbReference type="EMBL" id="JAPUUL010003908">
    <property type="protein sequence ID" value="KAJ8121092.1"/>
    <property type="molecule type" value="Genomic_DNA"/>
</dbReference>
<evidence type="ECO:0000313" key="1">
    <source>
        <dbReference type="EMBL" id="KAJ8121092.1"/>
    </source>
</evidence>
<accession>A0ACC2J189</accession>
<gene>
    <name evidence="1" type="ORF">O1611_g10191</name>
</gene>